<dbReference type="InterPro" id="IPR002816">
    <property type="entry name" value="TraB/PrgY/GumN_fam"/>
</dbReference>
<feature type="chain" id="PRO_5046959456" evidence="1">
    <location>
        <begin position="26"/>
        <end position="336"/>
    </location>
</feature>
<dbReference type="PANTHER" id="PTHR40590:SF1">
    <property type="entry name" value="CYTOPLASMIC PROTEIN"/>
    <property type="match status" value="1"/>
</dbReference>
<evidence type="ECO:0000313" key="2">
    <source>
        <dbReference type="EMBL" id="WGV14604.1"/>
    </source>
</evidence>
<name>A0ABY8Q1I5_9RHOB</name>
<reference evidence="2 3" key="1">
    <citation type="submission" date="2023-04" db="EMBL/GenBank/DDBJ databases">
        <title>YMD61, complete Genome.</title>
        <authorList>
            <person name="Zhang J."/>
        </authorList>
    </citation>
    <scope>NUCLEOTIDE SEQUENCE [LARGE SCALE GENOMIC DNA]</scope>
    <source>
        <strain evidence="2 3">YMD61</strain>
    </source>
</reference>
<gene>
    <name evidence="2" type="ORF">QF092_09835</name>
</gene>
<dbReference type="Pfam" id="PF01963">
    <property type="entry name" value="TraB_PrgY_gumN"/>
    <property type="match status" value="1"/>
</dbReference>
<dbReference type="InterPro" id="IPR047111">
    <property type="entry name" value="YbaP-like"/>
</dbReference>
<keyword evidence="3" id="KW-1185">Reference proteome</keyword>
<dbReference type="EMBL" id="CP124535">
    <property type="protein sequence ID" value="WGV14604.1"/>
    <property type="molecule type" value="Genomic_DNA"/>
</dbReference>
<accession>A0ABY8Q1I5</accession>
<keyword evidence="1" id="KW-0732">Signal</keyword>
<dbReference type="PANTHER" id="PTHR40590">
    <property type="entry name" value="CYTOPLASMIC PROTEIN-RELATED"/>
    <property type="match status" value="1"/>
</dbReference>
<dbReference type="CDD" id="cd14789">
    <property type="entry name" value="Tiki"/>
    <property type="match status" value="1"/>
</dbReference>
<organism evidence="2 3">
    <name type="scientific">Fuscovulum ytuae</name>
    <dbReference type="NCBI Taxonomy" id="3042299"/>
    <lineage>
        <taxon>Bacteria</taxon>
        <taxon>Pseudomonadati</taxon>
        <taxon>Pseudomonadota</taxon>
        <taxon>Alphaproteobacteria</taxon>
        <taxon>Rhodobacterales</taxon>
        <taxon>Paracoccaceae</taxon>
        <taxon>Fuscovulum</taxon>
    </lineage>
</organism>
<dbReference type="RefSeq" id="WP_281463726.1">
    <property type="nucleotide sequence ID" value="NZ_CP124535.1"/>
</dbReference>
<proteinExistence type="predicted"/>
<feature type="signal peptide" evidence="1">
    <location>
        <begin position="1"/>
        <end position="25"/>
    </location>
</feature>
<protein>
    <submittedName>
        <fullName evidence="2">TraB/GumN family protein</fullName>
    </submittedName>
</protein>
<evidence type="ECO:0000313" key="3">
    <source>
        <dbReference type="Proteomes" id="UP001230978"/>
    </source>
</evidence>
<dbReference type="Proteomes" id="UP001230978">
    <property type="component" value="Chromosome"/>
</dbReference>
<evidence type="ECO:0000256" key="1">
    <source>
        <dbReference type="SAM" id="SignalP"/>
    </source>
</evidence>
<sequence length="336" mass="36730">MVPARLSTVLLALALTLTVALPAARAECVGENLIDSMPEAERRALFDAADRVPYPRGNFWRATRGDQTIHLIGTYHLDDPRHAATMDRISPLIDSASTVLVEAGPDEEAALMSDLARDPSLMVQTEGPTLREALTDPEWQLLSDAMRERGMPPFMVSKFRPWYVSMLLALPACGLDGMEEGMGGLDGLVIARAQENGIPLQALESHDTVFRLFAAMSLEDQLAMIRSSLALEPISADYSVTLADAYFQGESRVIWELTRALSLRLPGQDPAQIEADFARMEQVLMTDRNRAWIPVLVTAAEEGPVLAAFGALHLPGDTGVLRLLEEAGFALERLPL</sequence>